<evidence type="ECO:0000256" key="1">
    <source>
        <dbReference type="SAM" id="Phobius"/>
    </source>
</evidence>
<feature type="transmembrane region" description="Helical" evidence="1">
    <location>
        <begin position="407"/>
        <end position="428"/>
    </location>
</feature>
<evidence type="ECO:0000313" key="3">
    <source>
        <dbReference type="EMBL" id="JAP94399.1"/>
    </source>
</evidence>
<dbReference type="Pfam" id="PF10091">
    <property type="entry name" value="Glycoamylase"/>
    <property type="match status" value="1"/>
</dbReference>
<evidence type="ECO:0000259" key="2">
    <source>
        <dbReference type="Pfam" id="PF10091"/>
    </source>
</evidence>
<feature type="non-terminal residue" evidence="3">
    <location>
        <position position="1"/>
    </location>
</feature>
<reference evidence="3" key="1">
    <citation type="submission" date="2015-07" db="EMBL/GenBank/DDBJ databases">
        <title>Adaptation to a free-living lifestyle via gene acquisitions in the diplomonad Trepomonas sp. PC1.</title>
        <authorList>
            <person name="Xu F."/>
            <person name="Jerlstrom-Hultqvist J."/>
            <person name="Kolisko M."/>
            <person name="Simpson A.G.B."/>
            <person name="Roger A.J."/>
            <person name="Svard S.G."/>
            <person name="Andersson J.O."/>
        </authorList>
    </citation>
    <scope>NUCLEOTIDE SEQUENCE</scope>
    <source>
        <strain evidence="3">PC1</strain>
    </source>
</reference>
<keyword evidence="1" id="KW-1133">Transmembrane helix</keyword>
<gene>
    <name evidence="3" type="ORF">TPC1_12962</name>
</gene>
<dbReference type="AlphaFoldDB" id="A0A146KGL6"/>
<name>A0A146KGL6_9EUKA</name>
<keyword evidence="1" id="KW-0472">Membrane</keyword>
<dbReference type="Gene3D" id="1.50.10.140">
    <property type="match status" value="1"/>
</dbReference>
<protein>
    <submittedName>
        <fullName evidence="3">Putative glucoamylase</fullName>
    </submittedName>
</protein>
<sequence length="450" mass="51410">LFLIKMKEQDKFLNDMQKAAFLYFWEQTNTTTGQVKDRGWTNGTNDVNNNPVASIAATGYSLASLAIAAERGYVSRVEAEKRVLVTLRFIKNNLENVHGFYYHFVNMNTGKREWTSELSSIDTAIMLCGVLTAKQYFIANSEIKQLSDDLYKNVDWKWMQNGQESLSMGWNPETGFLAARWNSYCELMMLYLLGVGSPNPAFKLSPTTWNAFTRPTITFQNFTYVNTNAPLFTHQYSHAFFDFRDRKDKYKINYFDNSVTATKAHKAFCISLQARFPSYTDQMWGISASDSESGYQAWGGPPEMGRLDGSIVPCACGGSVVFDEECVDVLIKAKEQYPQSYSKYSFRDAFNPLTGWYDDESLGIDLGITLLQTENYRTGFVWKWFMKNPEVVKAMKEVGFVSTQSNWWVWLLVAIAACLLAVGGYFVVRQMKKKQQGYGEIEELRKDANI</sequence>
<keyword evidence="1" id="KW-0812">Transmembrane</keyword>
<organism evidence="3">
    <name type="scientific">Trepomonas sp. PC1</name>
    <dbReference type="NCBI Taxonomy" id="1076344"/>
    <lineage>
        <taxon>Eukaryota</taxon>
        <taxon>Metamonada</taxon>
        <taxon>Diplomonadida</taxon>
        <taxon>Hexamitidae</taxon>
        <taxon>Hexamitinae</taxon>
        <taxon>Trepomonas</taxon>
    </lineage>
</organism>
<accession>A0A146KGL6</accession>
<proteinExistence type="predicted"/>
<feature type="domain" description="Glycoamylase-like" evidence="2">
    <location>
        <begin position="180"/>
        <end position="389"/>
    </location>
</feature>
<dbReference type="InterPro" id="IPR019282">
    <property type="entry name" value="Glycoamylase-like_cons_dom"/>
</dbReference>
<dbReference type="EMBL" id="GDID01002207">
    <property type="protein sequence ID" value="JAP94399.1"/>
    <property type="molecule type" value="Transcribed_RNA"/>
</dbReference>